<evidence type="ECO:0000313" key="4">
    <source>
        <dbReference type="Proteomes" id="UP000245631"/>
    </source>
</evidence>
<protein>
    <submittedName>
        <fullName evidence="3">Low affinity Fe/Cu permease</fullName>
    </submittedName>
</protein>
<keyword evidence="2" id="KW-1133">Transmembrane helix</keyword>
<dbReference type="AlphaFoldDB" id="A0A8E3B1Q0"/>
<name>A0A8E3B1Q0_RHILI</name>
<accession>A0A8E3B1Q0</accession>
<gene>
    <name evidence="3" type="ORF">C8D77_12070</name>
</gene>
<keyword evidence="2" id="KW-0472">Membrane</keyword>
<feature type="transmembrane region" description="Helical" evidence="2">
    <location>
        <begin position="76"/>
        <end position="94"/>
    </location>
</feature>
<evidence type="ECO:0000256" key="1">
    <source>
        <dbReference type="SAM" id="MobiDB-lite"/>
    </source>
</evidence>
<dbReference type="InterPro" id="IPR007251">
    <property type="entry name" value="Iron_permease_Fet4"/>
</dbReference>
<feature type="region of interest" description="Disordered" evidence="1">
    <location>
        <begin position="1"/>
        <end position="20"/>
    </location>
</feature>
<comment type="caution">
    <text evidence="3">The sequence shown here is derived from an EMBL/GenBank/DDBJ whole genome shotgun (WGS) entry which is preliminary data.</text>
</comment>
<evidence type="ECO:0000256" key="2">
    <source>
        <dbReference type="SAM" id="Phobius"/>
    </source>
</evidence>
<proteinExistence type="predicted"/>
<dbReference type="GO" id="GO:0055085">
    <property type="term" value="P:transmembrane transport"/>
    <property type="evidence" value="ECO:0007669"/>
    <property type="project" value="InterPro"/>
</dbReference>
<sequence length="148" mass="16106">MCVKDQVCRGGPSGSSAHLRGHNRRDRALHIGQYMNRFLFVAADFLSRPPGFYVMLIAMVLCTALVPFGLTNVVTYALSVAAIVITGVVLIQGYRDTAAIHAKLDEIIVSLAETRNDVVGLEHAEPEQIREKLAILEEEAAQKSGSLT</sequence>
<dbReference type="EMBL" id="QGGH01000020">
    <property type="protein sequence ID" value="PWJ86972.1"/>
    <property type="molecule type" value="Genomic_DNA"/>
</dbReference>
<feature type="transmembrane region" description="Helical" evidence="2">
    <location>
        <begin position="52"/>
        <end position="70"/>
    </location>
</feature>
<dbReference type="Pfam" id="PF04120">
    <property type="entry name" value="Iron_permease"/>
    <property type="match status" value="1"/>
</dbReference>
<keyword evidence="2" id="KW-0812">Transmembrane</keyword>
<evidence type="ECO:0000313" key="3">
    <source>
        <dbReference type="EMBL" id="PWJ86972.1"/>
    </source>
</evidence>
<organism evidence="3 4">
    <name type="scientific">Rhizobium loti</name>
    <name type="common">Mesorhizobium loti</name>
    <dbReference type="NCBI Taxonomy" id="381"/>
    <lineage>
        <taxon>Bacteria</taxon>
        <taxon>Pseudomonadati</taxon>
        <taxon>Pseudomonadota</taxon>
        <taxon>Alphaproteobacteria</taxon>
        <taxon>Hyphomicrobiales</taxon>
        <taxon>Phyllobacteriaceae</taxon>
        <taxon>Mesorhizobium</taxon>
    </lineage>
</organism>
<dbReference type="Proteomes" id="UP000245631">
    <property type="component" value="Unassembled WGS sequence"/>
</dbReference>
<reference evidence="3 4" key="1">
    <citation type="submission" date="2018-05" db="EMBL/GenBank/DDBJ databases">
        <title>Genomic Encyclopedia of Type Strains, Phase IV (KMG-IV): sequencing the most valuable type-strain genomes for metagenomic binning, comparative biology and taxonomic classification.</title>
        <authorList>
            <person name="Goeker M."/>
        </authorList>
    </citation>
    <scope>NUCLEOTIDE SEQUENCE [LARGE SCALE GENOMIC DNA]</scope>
    <source>
        <strain evidence="3 4">DSM 2626</strain>
    </source>
</reference>